<dbReference type="RefSeq" id="WP_008411612.1">
    <property type="nucleotide sequence ID" value="NZ_CAOS01000009.1"/>
</dbReference>
<sequence>MSKKQKRARQPTEKRSVSGGENTLLGYWLKGEDLSLPSSYVRLSENPEVRMAIDRISDLISSMTIHLMRNTDNGDIRVRNELAKKIDISPYSLMTRKDWMYFIVHTMLLEGDGNCIVFPTTSDGLIDELIPIPPSAVSFPSPKQNGIGAAIGYQISIRGRDFNHDEVLHFRINPDPDEPWKGRGYRFILKDIVGNLKQAAATKKAFMGDKWRPGIIVMVDADTSQLSNDEEREKLIQRYIGDGKSGKPWILPEGIIRVETVKPLSLQDIAIHESVQIDKRSVAAMLGVPAFFVGVGDFKKDEYNAFIQTRILPLAKGIEQELTRKLLYAPDMFFRFNSRSLYAYSLVDLVTAGTALVDRNTLRRNELRDWIGMSPDPEMNELIVLENYIPADLLGEQNKLKDIKKALEGGEGN</sequence>
<dbReference type="NCBIfam" id="TIGR01537">
    <property type="entry name" value="portal_HK97"/>
    <property type="match status" value="1"/>
</dbReference>
<comment type="caution">
    <text evidence="1">The sequence shown here is derived from an EMBL/GenBank/DDBJ whole genome shotgun (WGS) entry which is preliminary data.</text>
</comment>
<dbReference type="STRING" id="1121428.DESHY_20135"/>
<dbReference type="eggNOG" id="COG4695">
    <property type="taxonomic scope" value="Bacteria"/>
</dbReference>
<dbReference type="Proteomes" id="UP000009315">
    <property type="component" value="Unassembled WGS sequence"/>
</dbReference>
<reference evidence="1 2" key="1">
    <citation type="journal article" date="2013" name="Genome Announc.">
        <title>Genome Sequence of the Sulfate-Reducing Bacterium Desulfotomaculum hydrothermale Lam5(T).</title>
        <authorList>
            <person name="Amin O."/>
            <person name="Fardeau M.L."/>
            <person name="Valette O."/>
            <person name="Hirschler-Rea A."/>
            <person name="Barbe V."/>
            <person name="Medigue C."/>
            <person name="Vacherie B."/>
            <person name="Ollivier B."/>
            <person name="Bertin P.N."/>
            <person name="Dolla A."/>
        </authorList>
    </citation>
    <scope>NUCLEOTIDE SEQUENCE [LARGE SCALE GENOMIC DNA]</scope>
    <source>
        <strain evidence="2">Lam5 / DSM 18033</strain>
    </source>
</reference>
<dbReference type="InterPro" id="IPR006427">
    <property type="entry name" value="Portal_HK97"/>
</dbReference>
<protein>
    <submittedName>
        <fullName evidence="1">Putative portal protein</fullName>
    </submittedName>
</protein>
<keyword evidence="2" id="KW-1185">Reference proteome</keyword>
<dbReference type="EMBL" id="CAOS01000009">
    <property type="protein sequence ID" value="CCO08266.1"/>
    <property type="molecule type" value="Genomic_DNA"/>
</dbReference>
<accession>K8EI16</accession>
<name>K8EI16_9FIRM</name>
<dbReference type="Pfam" id="PF04860">
    <property type="entry name" value="Phage_portal"/>
    <property type="match status" value="1"/>
</dbReference>
<dbReference type="OrthoDB" id="1803666at2"/>
<evidence type="ECO:0000313" key="1">
    <source>
        <dbReference type="EMBL" id="CCO08266.1"/>
    </source>
</evidence>
<proteinExistence type="predicted"/>
<evidence type="ECO:0000313" key="2">
    <source>
        <dbReference type="Proteomes" id="UP000009315"/>
    </source>
</evidence>
<dbReference type="InterPro" id="IPR006944">
    <property type="entry name" value="Phage/GTA_portal"/>
</dbReference>
<dbReference type="AlphaFoldDB" id="K8EI16"/>
<gene>
    <name evidence="1" type="ORF">DESHY_20135</name>
</gene>
<organism evidence="1 2">
    <name type="scientific">Desulforamulus hydrothermalis Lam5 = DSM 18033</name>
    <dbReference type="NCBI Taxonomy" id="1121428"/>
    <lineage>
        <taxon>Bacteria</taxon>
        <taxon>Bacillati</taxon>
        <taxon>Bacillota</taxon>
        <taxon>Clostridia</taxon>
        <taxon>Eubacteriales</taxon>
        <taxon>Peptococcaceae</taxon>
        <taxon>Desulforamulus</taxon>
    </lineage>
</organism>